<protein>
    <submittedName>
        <fullName evidence="1">Uncharacterized protein</fullName>
    </submittedName>
</protein>
<dbReference type="AlphaFoldDB" id="A0A378WCV7"/>
<evidence type="ECO:0000313" key="2">
    <source>
        <dbReference type="Proteomes" id="UP000255389"/>
    </source>
</evidence>
<evidence type="ECO:0000313" key="1">
    <source>
        <dbReference type="EMBL" id="SUA31627.1"/>
    </source>
</evidence>
<proteinExistence type="predicted"/>
<dbReference type="EMBL" id="UGQY01000006">
    <property type="protein sequence ID" value="SUA31627.1"/>
    <property type="molecule type" value="Genomic_DNA"/>
</dbReference>
<organism evidence="1 2">
    <name type="scientific">Mycolicibacterium fortuitum</name>
    <name type="common">Mycobacterium fortuitum</name>
    <dbReference type="NCBI Taxonomy" id="1766"/>
    <lineage>
        <taxon>Bacteria</taxon>
        <taxon>Bacillati</taxon>
        <taxon>Actinomycetota</taxon>
        <taxon>Actinomycetes</taxon>
        <taxon>Mycobacteriales</taxon>
        <taxon>Mycobacteriaceae</taxon>
        <taxon>Mycolicibacterium</taxon>
    </lineage>
</organism>
<accession>A0A378WCV7</accession>
<dbReference type="Proteomes" id="UP000255389">
    <property type="component" value="Unassembled WGS sequence"/>
</dbReference>
<sequence>MAIKQVQVRNVEQHARCAIARRIGCTTSSIISVTRDDARPDGVILHVNSGGNALAVESELRSRGYGVEPTDYNPFAAGNYGVKLRVSPGQTIGSR</sequence>
<gene>
    <name evidence="1" type="ORF">NCTC1542_06982</name>
</gene>
<reference evidence="1 2" key="1">
    <citation type="submission" date="2018-06" db="EMBL/GenBank/DDBJ databases">
        <authorList>
            <consortium name="Pathogen Informatics"/>
            <person name="Doyle S."/>
        </authorList>
    </citation>
    <scope>NUCLEOTIDE SEQUENCE [LARGE SCALE GENOMIC DNA]</scope>
    <source>
        <strain evidence="1 2">NCTC1542</strain>
    </source>
</reference>
<name>A0A378WCV7_MYCFO</name>